<dbReference type="GO" id="GO:0009306">
    <property type="term" value="P:protein secretion"/>
    <property type="evidence" value="ECO:0007669"/>
    <property type="project" value="InterPro"/>
</dbReference>
<evidence type="ECO:0000313" key="11">
    <source>
        <dbReference type="Proteomes" id="UP000319449"/>
    </source>
</evidence>
<evidence type="ECO:0000256" key="8">
    <source>
        <dbReference type="SAM" id="SignalP"/>
    </source>
</evidence>
<keyword evidence="3" id="KW-0653">Protein transport</keyword>
<dbReference type="InterPro" id="IPR011662">
    <property type="entry name" value="Secretin/TonB_short_N"/>
</dbReference>
<dbReference type="InterPro" id="IPR038591">
    <property type="entry name" value="NolW-like_sf"/>
</dbReference>
<feature type="domain" description="Secretin/TonB short N-terminal" evidence="9">
    <location>
        <begin position="563"/>
        <end position="611"/>
    </location>
</feature>
<protein>
    <submittedName>
        <fullName evidence="10">Type IV pilus assembly protein PilQ</fullName>
    </submittedName>
</protein>
<dbReference type="InterPro" id="IPR004846">
    <property type="entry name" value="T2SS/T3SS_dom"/>
</dbReference>
<evidence type="ECO:0000256" key="6">
    <source>
        <dbReference type="RuleBase" id="RU004003"/>
    </source>
</evidence>
<dbReference type="EMBL" id="VLLN01000003">
    <property type="protein sequence ID" value="TWJ32777.1"/>
    <property type="molecule type" value="Genomic_DNA"/>
</dbReference>
<feature type="compositionally biased region" description="Basic and acidic residues" evidence="7">
    <location>
        <begin position="216"/>
        <end position="229"/>
    </location>
</feature>
<dbReference type="PANTHER" id="PTHR30604:SF1">
    <property type="entry name" value="DNA UTILIZATION PROTEIN HOFQ"/>
    <property type="match status" value="1"/>
</dbReference>
<dbReference type="Pfam" id="PF00263">
    <property type="entry name" value="Secretin"/>
    <property type="match status" value="1"/>
</dbReference>
<sequence>MRVHWSRIRQGSMLLILLAALTGCAERMAAVKPSVVAAPDEPAEIKAIKVSDDGKQVEITASKPLTYTFYRTANPAKVVVDLAQTMPGAAKGIQEVNKGEVNKVDVTSHSFGTGSLSRVEIFLARDAEFTVSADPVDKSRLVVSLSAPPAATSIKTEQVLTPTVAPEKVATGTVPAPQTEAKAESVAPAAAKAEVPAAQPTSAPVAQSTLVQSVEKPSEPVHAEKEKTPASEGKSLTAITKASDGILVEVNGGVEAYNSFKLTKPDRLVIDIPGVKSGLSSKTVDINGFGLGKARLGPSAEKVRIVFDASQGVLPHYQISKSATGLKIVFGDTPVPKKQEATAAPVAPTVEAPKVAAAAAEPSAAPVAAESEATPAPVKKSVHPGVATVEAIDFSQKDGSARLAIRVSGDCVVGKPSKVAKGVSLTLKNCQLPKKLQRSLDTSGFTSVVQGVTPYAVRVKGGTDARFLVKLRSEAPATVTRDNDRVILSIKDTYQAEESPMAKAAPKAKEEKAAEEMSLPDKTAQDSAPAAGAKKYTGRRISLEFSDADIRKIFQLIAEVSNLNILVSDDVSGTISLKLVNVPWDQALDVIMENKALAMQRDGNIVQIRPKSKIKSLDEEERDRIQAEVRKMDLKTVIFDVNFANIADIEKQFKAISSANFRTDVTVSSDARTNKVIVVDVEPAIKKMKLLLESLDVPEKQVMIEARIVEASSNFTRDIGVQWGLSYKDGSASFANLNSVTTSLGGVVSTVLPTVTTGGMATGMSFGKLTSNVQLDLRLSAAATIGQVKIISTPKVLTVNNKAAKISQGQSVPYQTVSAEGTKTEFVEAALTLEVTPHITADGSVSMKIKASNNSVGSGTPPPINKKEATTELVVKNGETTVIGGIYVDSDTETDTGVPFLADIPLFGWLFKSNTKTKLKNELLIFITPKIVS</sequence>
<keyword evidence="11" id="KW-1185">Reference proteome</keyword>
<dbReference type="Gene3D" id="3.30.1370.120">
    <property type="match status" value="1"/>
</dbReference>
<dbReference type="NCBIfam" id="TIGR02515">
    <property type="entry name" value="IV_pilus_PilQ"/>
    <property type="match status" value="1"/>
</dbReference>
<reference evidence="10 11" key="1">
    <citation type="submission" date="2019-07" db="EMBL/GenBank/DDBJ databases">
        <title>Genomic Encyclopedia of Archaeal and Bacterial Type Strains, Phase II (KMG-II): from individual species to whole genera.</title>
        <authorList>
            <person name="Goeker M."/>
        </authorList>
    </citation>
    <scope>NUCLEOTIDE SEQUENCE [LARGE SCALE GENOMIC DNA]</scope>
    <source>
        <strain evidence="10 11">ATCC BAA-1139</strain>
    </source>
</reference>
<comment type="subcellular location">
    <subcellularLocation>
        <location evidence="1">Membrane</location>
    </subcellularLocation>
</comment>
<dbReference type="InterPro" id="IPR013355">
    <property type="entry name" value="Pilus_4_PilQ"/>
</dbReference>
<dbReference type="PRINTS" id="PR00811">
    <property type="entry name" value="BCTERIALGSPD"/>
</dbReference>
<keyword evidence="8" id="KW-0732">Signal</keyword>
<dbReference type="InterPro" id="IPR021731">
    <property type="entry name" value="AMIN_dom"/>
</dbReference>
<dbReference type="Pfam" id="PF11741">
    <property type="entry name" value="AMIN"/>
    <property type="match status" value="2"/>
</dbReference>
<dbReference type="RefSeq" id="WP_145018374.1">
    <property type="nucleotide sequence ID" value="NZ_VLLN01000003.1"/>
</dbReference>
<dbReference type="Gene3D" id="2.60.40.3500">
    <property type="match status" value="2"/>
</dbReference>
<feature type="region of interest" description="Disordered" evidence="7">
    <location>
        <begin position="499"/>
        <end position="531"/>
    </location>
</feature>
<dbReference type="OrthoDB" id="9775455at2"/>
<evidence type="ECO:0000313" key="10">
    <source>
        <dbReference type="EMBL" id="TWJ32777.1"/>
    </source>
</evidence>
<comment type="similarity">
    <text evidence="6">Belongs to the bacterial secretin family.</text>
</comment>
<dbReference type="Proteomes" id="UP000319449">
    <property type="component" value="Unassembled WGS sequence"/>
</dbReference>
<dbReference type="GO" id="GO:0019867">
    <property type="term" value="C:outer membrane"/>
    <property type="evidence" value="ECO:0007669"/>
    <property type="project" value="InterPro"/>
</dbReference>
<evidence type="ECO:0000256" key="4">
    <source>
        <dbReference type="ARBA" id="ARBA00023136"/>
    </source>
</evidence>
<feature type="region of interest" description="Disordered" evidence="7">
    <location>
        <begin position="192"/>
        <end position="236"/>
    </location>
</feature>
<dbReference type="Gene3D" id="3.30.1370.130">
    <property type="match status" value="1"/>
</dbReference>
<comment type="caution">
    <text evidence="10">The sequence shown here is derived from an EMBL/GenBank/DDBJ whole genome shotgun (WGS) entry which is preliminary data.</text>
</comment>
<dbReference type="PANTHER" id="PTHR30604">
    <property type="entry name" value="PROTEIN TRANSPORT PROTEIN HOFQ"/>
    <property type="match status" value="1"/>
</dbReference>
<keyword evidence="5" id="KW-0998">Cell outer membrane</keyword>
<dbReference type="PROSITE" id="PS51257">
    <property type="entry name" value="PROKAR_LIPOPROTEIN"/>
    <property type="match status" value="1"/>
</dbReference>
<feature type="compositionally biased region" description="Polar residues" evidence="7">
    <location>
        <begin position="199"/>
        <end position="212"/>
    </location>
</feature>
<dbReference type="InterPro" id="IPR051808">
    <property type="entry name" value="Type_IV_pilus_biogenesis"/>
</dbReference>
<feature type="chain" id="PRO_5021719041" evidence="8">
    <location>
        <begin position="30"/>
        <end position="933"/>
    </location>
</feature>
<evidence type="ECO:0000256" key="7">
    <source>
        <dbReference type="SAM" id="MobiDB-lite"/>
    </source>
</evidence>
<keyword evidence="4" id="KW-0472">Membrane</keyword>
<evidence type="ECO:0000256" key="3">
    <source>
        <dbReference type="ARBA" id="ARBA00022927"/>
    </source>
</evidence>
<keyword evidence="2" id="KW-0813">Transport</keyword>
<organism evidence="10 11">
    <name type="scientific">Geobacter argillaceus</name>
    <dbReference type="NCBI Taxonomy" id="345631"/>
    <lineage>
        <taxon>Bacteria</taxon>
        <taxon>Pseudomonadati</taxon>
        <taxon>Thermodesulfobacteriota</taxon>
        <taxon>Desulfuromonadia</taxon>
        <taxon>Geobacterales</taxon>
        <taxon>Geobacteraceae</taxon>
        <taxon>Geobacter</taxon>
    </lineage>
</organism>
<dbReference type="AlphaFoldDB" id="A0A562WSP2"/>
<proteinExistence type="inferred from homology"/>
<name>A0A562WSP2_9BACT</name>
<evidence type="ECO:0000259" key="9">
    <source>
        <dbReference type="SMART" id="SM00965"/>
    </source>
</evidence>
<evidence type="ECO:0000256" key="2">
    <source>
        <dbReference type="ARBA" id="ARBA00022448"/>
    </source>
</evidence>
<feature type="signal peptide" evidence="8">
    <location>
        <begin position="1"/>
        <end position="29"/>
    </location>
</feature>
<dbReference type="SMART" id="SM00965">
    <property type="entry name" value="STN"/>
    <property type="match status" value="1"/>
</dbReference>
<accession>A0A562WSP2</accession>
<dbReference type="InterPro" id="IPR001775">
    <property type="entry name" value="GspD/PilQ"/>
</dbReference>
<evidence type="ECO:0000256" key="1">
    <source>
        <dbReference type="ARBA" id="ARBA00004370"/>
    </source>
</evidence>
<evidence type="ECO:0000256" key="5">
    <source>
        <dbReference type="ARBA" id="ARBA00023237"/>
    </source>
</evidence>
<dbReference type="Pfam" id="PF07660">
    <property type="entry name" value="STN"/>
    <property type="match status" value="1"/>
</dbReference>
<gene>
    <name evidence="10" type="ORF">JN12_00754</name>
</gene>